<evidence type="ECO:0000313" key="4">
    <source>
        <dbReference type="EMBL" id="AFV87894.1"/>
    </source>
</evidence>
<sequence>MAGSRDIWTVIRDAEGLLNSLDHTGDARMSDTQKVTAMNRVRGLADRMAALAAVYTDLVARSGATEKTAGTPLSDYLALTEGRSSSEANGLVHQASRIGADPQVRDAALAGTVSPSKAAAAGAVLRELPRHDMSEAQRRAAAGVLIDQAAAGATTRQISRSGDKVLEQVAPKLAPTAEGRAAETERRRRQAIRERHLTLTDTGKGSVRILGQVPQTEGDLLRKIIGACVERGRGDERRELEALKARKVSGELSSGEYFAARTALQEREHRSTAQRQADALTDMATALQDAGQIPAAGWETPRVVVTLDYTQLLQLAVDTAATGIRPDGSRLDEVSAARLRTALTGTSETGQDVSASQVRLACCDAGILPVVLGEASEILDVGREHRLVTPQIRKALALRDSGCIFPGCEVSAQACQAHHVTPWWAGGPTSIDNLVLVCRHHHGVIEPHRFDPAADQWRITFDDTGTPHVHPPRRLRRDLPQAPNAGESSAQNPDKRAEARQEAEPGNGGGHSQNQQENSAPGRDKRAEAPEGAEPGNGGGHGQNLQENSAHRPDAGTGVQDTLIA</sequence>
<dbReference type="CDD" id="cd00085">
    <property type="entry name" value="HNHc"/>
    <property type="match status" value="1"/>
</dbReference>
<comment type="similarity">
    <text evidence="1">Belongs to the Rv1128c/1148c/1588c/1702c/1945/3466 family.</text>
</comment>
<dbReference type="PATRIC" id="fig|1171373.8.peg.42"/>
<dbReference type="GeneID" id="88084361"/>
<evidence type="ECO:0000256" key="1">
    <source>
        <dbReference type="ARBA" id="ARBA00023450"/>
    </source>
</evidence>
<dbReference type="Proteomes" id="UP000000214">
    <property type="component" value="Chromosome"/>
</dbReference>
<dbReference type="GO" id="GO:0008270">
    <property type="term" value="F:zinc ion binding"/>
    <property type="evidence" value="ECO:0007669"/>
    <property type="project" value="InterPro"/>
</dbReference>
<dbReference type="Gene3D" id="1.10.30.50">
    <property type="match status" value="1"/>
</dbReference>
<keyword evidence="4" id="KW-0255">Endonuclease</keyword>
<evidence type="ECO:0000256" key="2">
    <source>
        <dbReference type="SAM" id="MobiDB-lite"/>
    </source>
</evidence>
<dbReference type="EMBL" id="CP003493">
    <property type="protein sequence ID" value="AFV87894.1"/>
    <property type="molecule type" value="Genomic_DNA"/>
</dbReference>
<organism evidence="4 5">
    <name type="scientific">Acidipropionibacterium acidipropionici (strain ATCC 4875 / DSM 20272 / JCM 6432 / NBRC 12425 / NCIMB 8070 / 4)</name>
    <name type="common">Propionibacterium acidipropionici</name>
    <dbReference type="NCBI Taxonomy" id="1171373"/>
    <lineage>
        <taxon>Bacteria</taxon>
        <taxon>Bacillati</taxon>
        <taxon>Actinomycetota</taxon>
        <taxon>Actinomycetes</taxon>
        <taxon>Propionibacteriales</taxon>
        <taxon>Propionibacteriaceae</taxon>
        <taxon>Acidipropionibacterium</taxon>
    </lineage>
</organism>
<name>K7RJ44_ACIA4</name>
<proteinExistence type="inferred from homology"/>
<dbReference type="AlphaFoldDB" id="K7RJ44"/>
<dbReference type="KEGG" id="pbo:PACID_00430"/>
<dbReference type="GO" id="GO:0003676">
    <property type="term" value="F:nucleic acid binding"/>
    <property type="evidence" value="ECO:0007669"/>
    <property type="project" value="InterPro"/>
</dbReference>
<accession>K7RJ44</accession>
<feature type="compositionally biased region" description="Basic and acidic residues" evidence="2">
    <location>
        <begin position="180"/>
        <end position="192"/>
    </location>
</feature>
<feature type="compositionally biased region" description="Basic and acidic residues" evidence="2">
    <location>
        <begin position="493"/>
        <end position="503"/>
    </location>
</feature>
<dbReference type="InterPro" id="IPR003870">
    <property type="entry name" value="DUF222"/>
</dbReference>
<keyword evidence="4" id="KW-0378">Hydrolase</keyword>
<reference evidence="4 5" key="1">
    <citation type="journal article" date="2012" name="BMC Genomics">
        <title>The genome sequence of Propionibacterium acidipropionici provides insights into its biotechnological and industrial potential.</title>
        <authorList>
            <person name="Parizzi L.P."/>
            <person name="Grassi M.C."/>
            <person name="Llerena L.A."/>
            <person name="Carazzolle M.F."/>
            <person name="Queiroz V.L."/>
            <person name="Lunardi I."/>
            <person name="Zeidler A.F."/>
            <person name="Teixeira P.J."/>
            <person name="Mieczkowski P."/>
            <person name="Rincones J."/>
            <person name="Pereira G.A."/>
        </authorList>
    </citation>
    <scope>NUCLEOTIDE SEQUENCE [LARGE SCALE GENOMIC DNA]</scope>
    <source>
        <strain evidence="5">ATCC 4875 / DSM 20272 / JCM 6432 / NBRC 12425 / NCIMB 8070</strain>
    </source>
</reference>
<feature type="domain" description="HNH nuclease" evidence="3">
    <location>
        <begin position="391"/>
        <end position="443"/>
    </location>
</feature>
<protein>
    <submittedName>
        <fullName evidence="4">HNH endonuclease</fullName>
    </submittedName>
</protein>
<evidence type="ECO:0000259" key="3">
    <source>
        <dbReference type="SMART" id="SM00507"/>
    </source>
</evidence>
<evidence type="ECO:0000313" key="5">
    <source>
        <dbReference type="Proteomes" id="UP000000214"/>
    </source>
</evidence>
<feature type="region of interest" description="Disordered" evidence="2">
    <location>
        <begin position="461"/>
        <end position="565"/>
    </location>
</feature>
<dbReference type="InterPro" id="IPR002711">
    <property type="entry name" value="HNH"/>
</dbReference>
<dbReference type="GO" id="GO:0004519">
    <property type="term" value="F:endonuclease activity"/>
    <property type="evidence" value="ECO:0007669"/>
    <property type="project" value="UniProtKB-KW"/>
</dbReference>
<dbReference type="STRING" id="1171373.PACID_00430"/>
<dbReference type="RefSeq" id="WP_015068811.1">
    <property type="nucleotide sequence ID" value="NC_019395.1"/>
</dbReference>
<dbReference type="SMART" id="SM00507">
    <property type="entry name" value="HNHc"/>
    <property type="match status" value="1"/>
</dbReference>
<feature type="region of interest" description="Disordered" evidence="2">
    <location>
        <begin position="170"/>
        <end position="192"/>
    </location>
</feature>
<gene>
    <name evidence="4" type="ordered locus">PACID_00430</name>
</gene>
<dbReference type="Pfam" id="PF02720">
    <property type="entry name" value="DUF222"/>
    <property type="match status" value="1"/>
</dbReference>
<keyword evidence="4" id="KW-0540">Nuclease</keyword>
<dbReference type="InterPro" id="IPR003615">
    <property type="entry name" value="HNH_nuc"/>
</dbReference>
<dbReference type="HOGENOM" id="CLU_022065_5_5_11"/>
<dbReference type="Pfam" id="PF01844">
    <property type="entry name" value="HNH"/>
    <property type="match status" value="1"/>
</dbReference>
<dbReference type="eggNOG" id="COG1403">
    <property type="taxonomic scope" value="Bacteria"/>
</dbReference>